<keyword evidence="1" id="KW-0802">TPR repeat</keyword>
<evidence type="ECO:0000256" key="1">
    <source>
        <dbReference type="PROSITE-ProRule" id="PRU00339"/>
    </source>
</evidence>
<reference evidence="2 3" key="1">
    <citation type="submission" date="2022-09" db="EMBL/GenBank/DDBJ databases">
        <authorList>
            <person name="Palmer J.M."/>
        </authorList>
    </citation>
    <scope>NUCLEOTIDE SEQUENCE [LARGE SCALE GENOMIC DNA]</scope>
    <source>
        <strain evidence="2 3">DSM 7382</strain>
    </source>
</reference>
<evidence type="ECO:0000313" key="2">
    <source>
        <dbReference type="EMBL" id="KAK7690688.1"/>
    </source>
</evidence>
<dbReference type="GO" id="GO:0005829">
    <property type="term" value="C:cytosol"/>
    <property type="evidence" value="ECO:0007669"/>
    <property type="project" value="TreeGrafter"/>
</dbReference>
<evidence type="ECO:0008006" key="4">
    <source>
        <dbReference type="Google" id="ProtNLM"/>
    </source>
</evidence>
<dbReference type="GO" id="GO:0043066">
    <property type="term" value="P:negative regulation of apoptotic process"/>
    <property type="evidence" value="ECO:0007669"/>
    <property type="project" value="TreeGrafter"/>
</dbReference>
<sequence length="205" mass="23012">MSTEELAKPVNPEIEEKITIAKQKKDEADQAFKSGDIQKALLAYHQALLYLHGLYKDTMPAPPIDTQADAAKPKTEADEILGKIYANMAQCQIKKGNWKRAVETADKALAKSPDNPKVLFRKAKALGELGYFEKAEKILNDLLKKEDSDAASVKAELERLRVMDREREKKHNKKFKGFLNKDRGLEKEFIISPEPSTGSSIVEIS</sequence>
<name>A0AAW0GB80_9APHY</name>
<dbReference type="SUPFAM" id="SSF48452">
    <property type="entry name" value="TPR-like"/>
    <property type="match status" value="1"/>
</dbReference>
<dbReference type="PROSITE" id="PS50005">
    <property type="entry name" value="TPR"/>
    <property type="match status" value="1"/>
</dbReference>
<dbReference type="Proteomes" id="UP001385951">
    <property type="component" value="Unassembled WGS sequence"/>
</dbReference>
<dbReference type="GO" id="GO:0016020">
    <property type="term" value="C:membrane"/>
    <property type="evidence" value="ECO:0007669"/>
    <property type="project" value="TreeGrafter"/>
</dbReference>
<gene>
    <name evidence="2" type="ORF">QCA50_005787</name>
</gene>
<dbReference type="SMART" id="SM00028">
    <property type="entry name" value="TPR"/>
    <property type="match status" value="3"/>
</dbReference>
<dbReference type="InterPro" id="IPR050754">
    <property type="entry name" value="FKBP4/5/8-like"/>
</dbReference>
<dbReference type="Gene3D" id="1.25.40.10">
    <property type="entry name" value="Tetratricopeptide repeat domain"/>
    <property type="match status" value="1"/>
</dbReference>
<protein>
    <recommendedName>
        <fullName evidence="4">TPR-like protein</fullName>
    </recommendedName>
</protein>
<comment type="caution">
    <text evidence="2">The sequence shown here is derived from an EMBL/GenBank/DDBJ whole genome shotgun (WGS) entry which is preliminary data.</text>
</comment>
<dbReference type="InterPro" id="IPR011990">
    <property type="entry name" value="TPR-like_helical_dom_sf"/>
</dbReference>
<dbReference type="PANTHER" id="PTHR46512:SF1">
    <property type="entry name" value="PEPTIDYLPROLYL ISOMERASE"/>
    <property type="match status" value="1"/>
</dbReference>
<evidence type="ECO:0000313" key="3">
    <source>
        <dbReference type="Proteomes" id="UP001385951"/>
    </source>
</evidence>
<dbReference type="GO" id="GO:0044183">
    <property type="term" value="F:protein folding chaperone"/>
    <property type="evidence" value="ECO:0007669"/>
    <property type="project" value="TreeGrafter"/>
</dbReference>
<feature type="repeat" description="TPR" evidence="1">
    <location>
        <begin position="82"/>
        <end position="115"/>
    </location>
</feature>
<dbReference type="Pfam" id="PF14559">
    <property type="entry name" value="TPR_19"/>
    <property type="match status" value="1"/>
</dbReference>
<dbReference type="InterPro" id="IPR019734">
    <property type="entry name" value="TPR_rpt"/>
</dbReference>
<dbReference type="GO" id="GO:0005740">
    <property type="term" value="C:mitochondrial envelope"/>
    <property type="evidence" value="ECO:0007669"/>
    <property type="project" value="TreeGrafter"/>
</dbReference>
<keyword evidence="3" id="KW-1185">Reference proteome</keyword>
<accession>A0AAW0GB80</accession>
<organism evidence="2 3">
    <name type="scientific">Cerrena zonata</name>
    <dbReference type="NCBI Taxonomy" id="2478898"/>
    <lineage>
        <taxon>Eukaryota</taxon>
        <taxon>Fungi</taxon>
        <taxon>Dikarya</taxon>
        <taxon>Basidiomycota</taxon>
        <taxon>Agaricomycotina</taxon>
        <taxon>Agaricomycetes</taxon>
        <taxon>Polyporales</taxon>
        <taxon>Cerrenaceae</taxon>
        <taxon>Cerrena</taxon>
    </lineage>
</organism>
<proteinExistence type="predicted"/>
<dbReference type="GO" id="GO:0012505">
    <property type="term" value="C:endomembrane system"/>
    <property type="evidence" value="ECO:0007669"/>
    <property type="project" value="TreeGrafter"/>
</dbReference>
<dbReference type="AlphaFoldDB" id="A0AAW0GB80"/>
<dbReference type="PANTHER" id="PTHR46512">
    <property type="entry name" value="PEPTIDYLPROLYL ISOMERASE"/>
    <property type="match status" value="1"/>
</dbReference>
<dbReference type="EMBL" id="JASBNA010000006">
    <property type="protein sequence ID" value="KAK7690688.1"/>
    <property type="molecule type" value="Genomic_DNA"/>
</dbReference>